<dbReference type="PANTHER" id="PTHR47396">
    <property type="entry name" value="TYPE I RESTRICTION ENZYME ECOKI R PROTEIN"/>
    <property type="match status" value="1"/>
</dbReference>
<feature type="domain" description="Helicase ATP-binding" evidence="1">
    <location>
        <begin position="1"/>
        <end position="185"/>
    </location>
</feature>
<dbReference type="Pfam" id="PF04851">
    <property type="entry name" value="ResIII"/>
    <property type="match status" value="1"/>
</dbReference>
<dbReference type="InterPro" id="IPR027417">
    <property type="entry name" value="P-loop_NTPase"/>
</dbReference>
<protein>
    <submittedName>
        <fullName evidence="2">DEAD/DEAH box helicase family protein</fullName>
    </submittedName>
</protein>
<dbReference type="InterPro" id="IPR050742">
    <property type="entry name" value="Helicase_Restrict-Modif_Enz"/>
</dbReference>
<comment type="caution">
    <text evidence="2">The sequence shown here is derived from an EMBL/GenBank/DDBJ whole genome shotgun (WGS) entry which is preliminary data.</text>
</comment>
<keyword evidence="2" id="KW-0347">Helicase</keyword>
<dbReference type="Gene3D" id="3.40.50.300">
    <property type="entry name" value="P-loop containing nucleotide triphosphate hydrolases"/>
    <property type="match status" value="2"/>
</dbReference>
<proteinExistence type="predicted"/>
<sequence length="470" mass="52441">MIRLRVWQSECIDQALQAFEYQTHFLCHATPAAGKTVMVASVAKVLLERNKIDFVLCFSPSRTVSQSVASTFSQILGRSFNGQIGAAGGSYTYQSMNTLPRELWQVLGEHRVFVVLDEIHHCSGSSWDELTIGNSWGRTILDRIQGKASLTMALSGTPWRTDDNPIVLSRYTQPDGELHCDYEYGLDRAVTDGVCRAPKIVLTDNREISLRSSELGLKTYSSIRETIGHGQITYPDFLFRDEVIDHILSEASKKLLEIRKQVPTAAGLIVAATAAHAEQIAVRLTARGERPVVVTYNTPGAHQIISSFKTSSDRWIISVGMISEGTDIPRLQVCCHLSRIRTELHFRQVLGRILRRQTGEPSDIGGWLYVLAEPSLTEFARRIGDDLPGQHVVSFSPRSSKQSTEETKRSEVLQKEDYTADWELDIDNTGTWDVTPEHNGARETIDLCVSNQYWSEVLSLFGERVSGGAI</sequence>
<reference evidence="2 3" key="1">
    <citation type="submission" date="2023-12" db="EMBL/GenBank/DDBJ databases">
        <title>Marinobacter qingdaonensis sp. nov., isolated from the intertidal sediment of Qingdao, PR China.</title>
        <authorList>
            <person name="Li Y."/>
        </authorList>
    </citation>
    <scope>NUCLEOTIDE SEQUENCE [LARGE SCALE GENOMIC DNA]</scope>
    <source>
        <strain evidence="2 3">ASW11-75</strain>
    </source>
</reference>
<organism evidence="2 3">
    <name type="scientific">Marinobacter qingdaonensis</name>
    <dbReference type="NCBI Taxonomy" id="3108486"/>
    <lineage>
        <taxon>Bacteria</taxon>
        <taxon>Pseudomonadati</taxon>
        <taxon>Pseudomonadota</taxon>
        <taxon>Gammaproteobacteria</taxon>
        <taxon>Pseudomonadales</taxon>
        <taxon>Marinobacteraceae</taxon>
        <taxon>Marinobacter</taxon>
    </lineage>
</organism>
<dbReference type="SMART" id="SM00487">
    <property type="entry name" value="DEXDc"/>
    <property type="match status" value="1"/>
</dbReference>
<dbReference type="Proteomes" id="UP001305746">
    <property type="component" value="Unassembled WGS sequence"/>
</dbReference>
<dbReference type="SUPFAM" id="SSF52540">
    <property type="entry name" value="P-loop containing nucleoside triphosphate hydrolases"/>
    <property type="match status" value="1"/>
</dbReference>
<evidence type="ECO:0000313" key="2">
    <source>
        <dbReference type="EMBL" id="MEA1079193.1"/>
    </source>
</evidence>
<evidence type="ECO:0000259" key="1">
    <source>
        <dbReference type="SMART" id="SM00487"/>
    </source>
</evidence>
<accession>A0ABU5NTP7</accession>
<dbReference type="GO" id="GO:0004386">
    <property type="term" value="F:helicase activity"/>
    <property type="evidence" value="ECO:0007669"/>
    <property type="project" value="UniProtKB-KW"/>
</dbReference>
<dbReference type="EMBL" id="JAYDCJ010000001">
    <property type="protein sequence ID" value="MEA1079193.1"/>
    <property type="molecule type" value="Genomic_DNA"/>
</dbReference>
<keyword evidence="2" id="KW-0067">ATP-binding</keyword>
<gene>
    <name evidence="2" type="ORF">U5822_00840</name>
</gene>
<keyword evidence="2" id="KW-0378">Hydrolase</keyword>
<name>A0ABU5NTP7_9GAMM</name>
<keyword evidence="2" id="KW-0547">Nucleotide-binding</keyword>
<dbReference type="RefSeq" id="WP_322853729.1">
    <property type="nucleotide sequence ID" value="NZ_JAYDCJ010000001.1"/>
</dbReference>
<evidence type="ECO:0000313" key="3">
    <source>
        <dbReference type="Proteomes" id="UP001305746"/>
    </source>
</evidence>
<keyword evidence="3" id="KW-1185">Reference proteome</keyword>
<dbReference type="InterPro" id="IPR014001">
    <property type="entry name" value="Helicase_ATP-bd"/>
</dbReference>
<dbReference type="PANTHER" id="PTHR47396:SF1">
    <property type="entry name" value="ATP-DEPENDENT HELICASE IRC3-RELATED"/>
    <property type="match status" value="1"/>
</dbReference>
<dbReference type="InterPro" id="IPR006935">
    <property type="entry name" value="Helicase/UvrB_N"/>
</dbReference>